<dbReference type="InterPro" id="IPR003439">
    <property type="entry name" value="ABC_transporter-like_ATP-bd"/>
</dbReference>
<dbReference type="PROSITE" id="PS50893">
    <property type="entry name" value="ABC_TRANSPORTER_2"/>
    <property type="match status" value="1"/>
</dbReference>
<dbReference type="RefSeq" id="WP_053084206.1">
    <property type="nucleotide sequence ID" value="NZ_HG764815.1"/>
</dbReference>
<gene>
    <name evidence="4" type="ORF">BN11_5010008</name>
</gene>
<evidence type="ECO:0000313" key="4">
    <source>
        <dbReference type="EMBL" id="CCH75068.1"/>
    </source>
</evidence>
<evidence type="ECO:0000256" key="1">
    <source>
        <dbReference type="ARBA" id="ARBA00022741"/>
    </source>
</evidence>
<dbReference type="SUPFAM" id="SSF52540">
    <property type="entry name" value="P-loop containing nucleoside triphosphate hydrolases"/>
    <property type="match status" value="1"/>
</dbReference>
<dbReference type="STRING" id="1193182.BN11_5010008"/>
<dbReference type="InterPro" id="IPR027417">
    <property type="entry name" value="P-loop_NTPase"/>
</dbReference>
<sequence>MDAIAVSGVSRWFGDVMALDDVTVGFAMGRITGLLGRNGAGKSTLIDLMSGRAPTVRGTVRVLGSQPYEQRSVRRLVCAVSEAQPYPPAFRVDTVLTAARRFYPNWDDAVADDLVDAFTLRRRQKVGKLSRGQRSAVGVVIGIASRAPVTIFDEPYVGLDAVARDLFYERLVSDVCVHPRAVVMSSHLIDEVADLFDDVVVIDRGRIVLEGSAEGMRGAFAEIVGPTVSAMAFVDGLEVLRRRDLGGVSRITVRGADPSAARAQGLTARPLSLQEAVIAMASTTGGSQTRHDLPSVGVTS</sequence>
<dbReference type="Gene3D" id="3.40.50.300">
    <property type="entry name" value="P-loop containing nucleotide triphosphate hydrolases"/>
    <property type="match status" value="1"/>
</dbReference>
<evidence type="ECO:0000256" key="2">
    <source>
        <dbReference type="ARBA" id="ARBA00022840"/>
    </source>
</evidence>
<dbReference type="EMBL" id="CAJA01000448">
    <property type="protein sequence ID" value="CCH75068.1"/>
    <property type="molecule type" value="Genomic_DNA"/>
</dbReference>
<reference evidence="4 5" key="1">
    <citation type="journal article" date="2013" name="ISME J.">
        <title>A metabolic model for members of the genus Tetrasphaera involved in enhanced biological phosphorus removal.</title>
        <authorList>
            <person name="Kristiansen R."/>
            <person name="Nguyen H.T.T."/>
            <person name="Saunders A.M."/>
            <person name="Nielsen J.L."/>
            <person name="Wimmer R."/>
            <person name="Le V.Q."/>
            <person name="McIlroy S.J."/>
            <person name="Petrovski S."/>
            <person name="Seviour R.J."/>
            <person name="Calteau A."/>
            <person name="Nielsen K.L."/>
            <person name="Nielsen P.H."/>
        </authorList>
    </citation>
    <scope>NUCLEOTIDE SEQUENCE [LARGE SCALE GENOMIC DNA]</scope>
    <source>
        <strain evidence="4 5">Ben110</strain>
    </source>
</reference>
<organism evidence="4 5">
    <name type="scientific">Nostocoides australiense Ben110</name>
    <dbReference type="NCBI Taxonomy" id="1193182"/>
    <lineage>
        <taxon>Bacteria</taxon>
        <taxon>Bacillati</taxon>
        <taxon>Actinomycetota</taxon>
        <taxon>Actinomycetes</taxon>
        <taxon>Micrococcales</taxon>
        <taxon>Intrasporangiaceae</taxon>
        <taxon>Nostocoides</taxon>
    </lineage>
</organism>
<dbReference type="PANTHER" id="PTHR43158:SF5">
    <property type="entry name" value="ABC TRANSPORTER, ATP-BINDING PROTEIN"/>
    <property type="match status" value="1"/>
</dbReference>
<keyword evidence="5" id="KW-1185">Reference proteome</keyword>
<comment type="caution">
    <text evidence="4">The sequence shown here is derived from an EMBL/GenBank/DDBJ whole genome shotgun (WGS) entry which is preliminary data.</text>
</comment>
<dbReference type="GO" id="GO:0016887">
    <property type="term" value="F:ATP hydrolysis activity"/>
    <property type="evidence" value="ECO:0007669"/>
    <property type="project" value="InterPro"/>
</dbReference>
<dbReference type="OrthoDB" id="9804819at2"/>
<accession>W6JZM6</accession>
<dbReference type="PANTHER" id="PTHR43158">
    <property type="entry name" value="SKFA PEPTIDE EXPORT ATP-BINDING PROTEIN SKFE"/>
    <property type="match status" value="1"/>
</dbReference>
<dbReference type="InterPro" id="IPR003593">
    <property type="entry name" value="AAA+_ATPase"/>
</dbReference>
<keyword evidence="1" id="KW-0547">Nucleotide-binding</keyword>
<dbReference type="AlphaFoldDB" id="W6JZM6"/>
<evidence type="ECO:0000313" key="5">
    <source>
        <dbReference type="Proteomes" id="UP000035763"/>
    </source>
</evidence>
<feature type="domain" description="ABC transporter" evidence="3">
    <location>
        <begin position="4"/>
        <end position="229"/>
    </location>
</feature>
<dbReference type="Proteomes" id="UP000035763">
    <property type="component" value="Unassembled WGS sequence"/>
</dbReference>
<name>W6JZM6_9MICO</name>
<dbReference type="SMART" id="SM00382">
    <property type="entry name" value="AAA"/>
    <property type="match status" value="1"/>
</dbReference>
<protein>
    <submittedName>
        <fullName evidence="4">ABC-type multidrug transport system, ATPase component</fullName>
    </submittedName>
</protein>
<keyword evidence="2" id="KW-0067">ATP-binding</keyword>
<evidence type="ECO:0000259" key="3">
    <source>
        <dbReference type="PROSITE" id="PS50893"/>
    </source>
</evidence>
<dbReference type="Pfam" id="PF00005">
    <property type="entry name" value="ABC_tran"/>
    <property type="match status" value="1"/>
</dbReference>
<proteinExistence type="predicted"/>
<dbReference type="GO" id="GO:0005524">
    <property type="term" value="F:ATP binding"/>
    <property type="evidence" value="ECO:0007669"/>
    <property type="project" value="UniProtKB-KW"/>
</dbReference>